<evidence type="ECO:0000313" key="1">
    <source>
        <dbReference type="EMBL" id="KFD49060.1"/>
    </source>
</evidence>
<dbReference type="Proteomes" id="UP000030764">
    <property type="component" value="Unassembled WGS sequence"/>
</dbReference>
<protein>
    <submittedName>
        <fullName evidence="1">Uncharacterized protein</fullName>
    </submittedName>
</protein>
<keyword evidence="2" id="KW-1185">Reference proteome</keyword>
<sequence>MEIFHWHHVNPLKGQQSNGGILTDSGDHQHIYETMFLRSRHKLTLVEGWGTGVVSLTADNRHCSITVLEHTLYCNYAMRSSDCRVKEDLCGKGRLVRVSSLVIT</sequence>
<organism evidence="1 2">
    <name type="scientific">Trichuris suis</name>
    <name type="common">pig whipworm</name>
    <dbReference type="NCBI Taxonomy" id="68888"/>
    <lineage>
        <taxon>Eukaryota</taxon>
        <taxon>Metazoa</taxon>
        <taxon>Ecdysozoa</taxon>
        <taxon>Nematoda</taxon>
        <taxon>Enoplea</taxon>
        <taxon>Dorylaimia</taxon>
        <taxon>Trichinellida</taxon>
        <taxon>Trichuridae</taxon>
        <taxon>Trichuris</taxon>
    </lineage>
</organism>
<proteinExistence type="predicted"/>
<dbReference type="AlphaFoldDB" id="A0A085LVR4"/>
<dbReference type="EMBL" id="KL363279">
    <property type="protein sequence ID" value="KFD49060.1"/>
    <property type="molecule type" value="Genomic_DNA"/>
</dbReference>
<reference evidence="1 2" key="1">
    <citation type="journal article" date="2014" name="Nat. Genet.">
        <title>Genome and transcriptome of the porcine whipworm Trichuris suis.</title>
        <authorList>
            <person name="Jex A.R."/>
            <person name="Nejsum P."/>
            <person name="Schwarz E.M."/>
            <person name="Hu L."/>
            <person name="Young N.D."/>
            <person name="Hall R.S."/>
            <person name="Korhonen P.K."/>
            <person name="Liao S."/>
            <person name="Thamsborg S."/>
            <person name="Xia J."/>
            <person name="Xu P."/>
            <person name="Wang S."/>
            <person name="Scheerlinck J.P."/>
            <person name="Hofmann A."/>
            <person name="Sternberg P.W."/>
            <person name="Wang J."/>
            <person name="Gasser R.B."/>
        </authorList>
    </citation>
    <scope>NUCLEOTIDE SEQUENCE [LARGE SCALE GENOMIC DNA]</scope>
    <source>
        <strain evidence="1">DCEP-RM93M</strain>
    </source>
</reference>
<gene>
    <name evidence="1" type="ORF">M513_10108</name>
</gene>
<name>A0A085LVR4_9BILA</name>
<evidence type="ECO:0000313" key="2">
    <source>
        <dbReference type="Proteomes" id="UP000030764"/>
    </source>
</evidence>
<accession>A0A085LVR4</accession>